<dbReference type="Pfam" id="PF00977">
    <property type="entry name" value="His_biosynth"/>
    <property type="match status" value="1"/>
</dbReference>
<sequence>MQLICALDLKGGRVVHGRGGRRSEYAPLTWGLSPTAEPRGYIEAVRPKSVYIADLDRIAGVGSHDETVMGLGDLVARCYIDRGCRGPLDMLDAPFIENVIGTETAGSDLSGFSGGYLSVDVKDGRVIPGGQMPDQILSRAEEWGFSGCILLHISEVGSEGGINRTDAEHYRSHTELPLLHGGGVRDPDDLQTLADAGYDGAIIATSIHTGKVPVEYIRRGSFC</sequence>
<keyword evidence="1" id="KW-0368">Histidine biosynthesis</keyword>
<name>A0ABD4TMC2_9EURY</name>
<keyword evidence="3" id="KW-1185">Reference proteome</keyword>
<evidence type="ECO:0000256" key="1">
    <source>
        <dbReference type="RuleBase" id="RU003657"/>
    </source>
</evidence>
<evidence type="ECO:0000313" key="2">
    <source>
        <dbReference type="EMBL" id="MCQ1538430.1"/>
    </source>
</evidence>
<reference evidence="2 3" key="1">
    <citation type="submission" date="2019-08" db="EMBL/GenBank/DDBJ databases">
        <authorList>
            <person name="Chen S.-C."/>
            <person name="Lai M.-C."/>
            <person name="You Y.-T."/>
        </authorList>
    </citation>
    <scope>NUCLEOTIDE SEQUENCE [LARGE SCALE GENOMIC DNA]</scope>
    <source>
        <strain evidence="2 3">P2F9704a</strain>
    </source>
</reference>
<dbReference type="SUPFAM" id="SSF51366">
    <property type="entry name" value="Ribulose-phoshate binding barrel"/>
    <property type="match status" value="1"/>
</dbReference>
<proteinExistence type="inferred from homology"/>
<comment type="similarity">
    <text evidence="1">Belongs to the HisA/HisF family.</text>
</comment>
<dbReference type="EMBL" id="VOTZ01000009">
    <property type="protein sequence ID" value="MCQ1538430.1"/>
    <property type="molecule type" value="Genomic_DNA"/>
</dbReference>
<gene>
    <name evidence="2" type="ORF">FTO68_05445</name>
</gene>
<dbReference type="InterPro" id="IPR011060">
    <property type="entry name" value="RibuloseP-bd_barrel"/>
</dbReference>
<dbReference type="RefSeq" id="WP_255332375.1">
    <property type="nucleotide sequence ID" value="NZ_VOTZ01000009.1"/>
</dbReference>
<organism evidence="2 3">
    <name type="scientific">Methanocalculus taiwanensis</name>
    <dbReference type="NCBI Taxonomy" id="106207"/>
    <lineage>
        <taxon>Archaea</taxon>
        <taxon>Methanobacteriati</taxon>
        <taxon>Methanobacteriota</taxon>
        <taxon>Stenosarchaea group</taxon>
        <taxon>Methanomicrobia</taxon>
        <taxon>Methanomicrobiales</taxon>
        <taxon>Methanocalculaceae</taxon>
        <taxon>Methanocalculus</taxon>
    </lineage>
</organism>
<dbReference type="Gene3D" id="3.20.20.70">
    <property type="entry name" value="Aldolase class I"/>
    <property type="match status" value="1"/>
</dbReference>
<dbReference type="GO" id="GO:0000105">
    <property type="term" value="P:L-histidine biosynthetic process"/>
    <property type="evidence" value="ECO:0007669"/>
    <property type="project" value="UniProtKB-KW"/>
</dbReference>
<dbReference type="InterPro" id="IPR006062">
    <property type="entry name" value="His_biosynth"/>
</dbReference>
<dbReference type="Proteomes" id="UP001524383">
    <property type="component" value="Unassembled WGS sequence"/>
</dbReference>
<evidence type="ECO:0000313" key="3">
    <source>
        <dbReference type="Proteomes" id="UP001524383"/>
    </source>
</evidence>
<dbReference type="InterPro" id="IPR013785">
    <property type="entry name" value="Aldolase_TIM"/>
</dbReference>
<keyword evidence="1" id="KW-0028">Amino-acid biosynthesis</keyword>
<dbReference type="AlphaFoldDB" id="A0ABD4TMC2"/>
<protein>
    <submittedName>
        <fullName evidence="2">Nickel transporter</fullName>
    </submittedName>
</protein>
<comment type="caution">
    <text evidence="2">The sequence shown here is derived from an EMBL/GenBank/DDBJ whole genome shotgun (WGS) entry which is preliminary data.</text>
</comment>
<accession>A0ABD4TMC2</accession>